<evidence type="ECO:0000256" key="1">
    <source>
        <dbReference type="SAM" id="MobiDB-lite"/>
    </source>
</evidence>
<dbReference type="AlphaFoldDB" id="A0A0G0C282"/>
<comment type="caution">
    <text evidence="2">The sequence shown here is derived from an EMBL/GenBank/DDBJ whole genome shotgun (WGS) entry which is preliminary data.</text>
</comment>
<feature type="region of interest" description="Disordered" evidence="1">
    <location>
        <begin position="37"/>
        <end position="56"/>
    </location>
</feature>
<dbReference type="STRING" id="1618566.UR35_C0002G0088"/>
<accession>A0A0G0C282</accession>
<sequence>MEFEHPRLRAQREQREQQLANIQVANNWSREEMFNHFHQQGEEKAKKGSPSSLDKPEIQTAADYIVWYLSGQK</sequence>
<dbReference type="EMBL" id="LBOW01000002">
    <property type="protein sequence ID" value="KKP45255.1"/>
    <property type="molecule type" value="Genomic_DNA"/>
</dbReference>
<dbReference type="Proteomes" id="UP000034778">
    <property type="component" value="Unassembled WGS sequence"/>
</dbReference>
<gene>
    <name evidence="2" type="ORF">UR35_C0002G0088</name>
</gene>
<organism evidence="2 3">
    <name type="scientific">Candidatus Woesebacteria bacterium GW2011_GWB1_33_22</name>
    <dbReference type="NCBI Taxonomy" id="1618566"/>
    <lineage>
        <taxon>Bacteria</taxon>
        <taxon>Candidatus Woeseibacteriota</taxon>
    </lineage>
</organism>
<reference evidence="2 3" key="1">
    <citation type="journal article" date="2015" name="Nature">
        <title>rRNA introns, odd ribosomes, and small enigmatic genomes across a large radiation of phyla.</title>
        <authorList>
            <person name="Brown C.T."/>
            <person name="Hug L.A."/>
            <person name="Thomas B.C."/>
            <person name="Sharon I."/>
            <person name="Castelle C.J."/>
            <person name="Singh A."/>
            <person name="Wilkins M.J."/>
            <person name="Williams K.H."/>
            <person name="Banfield J.F."/>
        </authorList>
    </citation>
    <scope>NUCLEOTIDE SEQUENCE [LARGE SCALE GENOMIC DNA]</scope>
</reference>
<evidence type="ECO:0000313" key="2">
    <source>
        <dbReference type="EMBL" id="KKP45255.1"/>
    </source>
</evidence>
<evidence type="ECO:0000313" key="3">
    <source>
        <dbReference type="Proteomes" id="UP000034778"/>
    </source>
</evidence>
<protein>
    <submittedName>
        <fullName evidence="2">Uncharacterized protein</fullName>
    </submittedName>
</protein>
<proteinExistence type="predicted"/>
<feature type="compositionally biased region" description="Basic and acidic residues" evidence="1">
    <location>
        <begin position="37"/>
        <end position="46"/>
    </location>
</feature>
<name>A0A0G0C282_9BACT</name>